<dbReference type="PROSITE" id="PS51290">
    <property type="entry name" value="CRIC"/>
    <property type="match status" value="1"/>
</dbReference>
<dbReference type="PANTHER" id="PTHR12844">
    <property type="entry name" value="CONNECTOR ENCHANCER OF KINASE SUPPRESSOR OF RAS"/>
    <property type="match status" value="1"/>
</dbReference>
<dbReference type="InterPro" id="IPR051566">
    <property type="entry name" value="CNKSR"/>
</dbReference>
<protein>
    <recommendedName>
        <fullName evidence="5">Connector enhancer of kinase suppressor of ras 2</fullName>
    </recommendedName>
</protein>
<dbReference type="PROSITE" id="PS50106">
    <property type="entry name" value="PDZ"/>
    <property type="match status" value="1"/>
</dbReference>
<gene>
    <name evidence="3" type="ORF">FKW44_015244</name>
</gene>
<evidence type="ECO:0000313" key="3">
    <source>
        <dbReference type="EMBL" id="QQP41000.1"/>
    </source>
</evidence>
<dbReference type="SUPFAM" id="SSF50156">
    <property type="entry name" value="PDZ domain-like"/>
    <property type="match status" value="1"/>
</dbReference>
<feature type="domain" description="PDZ" evidence="1">
    <location>
        <begin position="126"/>
        <end position="167"/>
    </location>
</feature>
<name>A0A7T8H014_CALRO</name>
<dbReference type="AlphaFoldDB" id="A0A7T8H014"/>
<dbReference type="Gene3D" id="2.30.42.10">
    <property type="match status" value="1"/>
</dbReference>
<dbReference type="Proteomes" id="UP000595437">
    <property type="component" value="Chromosome 10"/>
</dbReference>
<dbReference type="InterPro" id="IPR001478">
    <property type="entry name" value="PDZ"/>
</dbReference>
<organism evidence="3 4">
    <name type="scientific">Caligus rogercresseyi</name>
    <name type="common">Sea louse</name>
    <dbReference type="NCBI Taxonomy" id="217165"/>
    <lineage>
        <taxon>Eukaryota</taxon>
        <taxon>Metazoa</taxon>
        <taxon>Ecdysozoa</taxon>
        <taxon>Arthropoda</taxon>
        <taxon>Crustacea</taxon>
        <taxon>Multicrustacea</taxon>
        <taxon>Hexanauplia</taxon>
        <taxon>Copepoda</taxon>
        <taxon>Siphonostomatoida</taxon>
        <taxon>Caligidae</taxon>
        <taxon>Caligus</taxon>
    </lineage>
</organism>
<proteinExistence type="predicted"/>
<evidence type="ECO:0000259" key="2">
    <source>
        <dbReference type="PROSITE" id="PS51290"/>
    </source>
</evidence>
<evidence type="ECO:0008006" key="5">
    <source>
        <dbReference type="Google" id="ProtNLM"/>
    </source>
</evidence>
<evidence type="ECO:0000313" key="4">
    <source>
        <dbReference type="Proteomes" id="UP000595437"/>
    </source>
</evidence>
<dbReference type="EMBL" id="CP045899">
    <property type="protein sequence ID" value="QQP41000.1"/>
    <property type="molecule type" value="Genomic_DNA"/>
</dbReference>
<dbReference type="OrthoDB" id="74412at2759"/>
<dbReference type="PANTHER" id="PTHR12844:SF42">
    <property type="entry name" value="CONNECTOR ENHANCER OF KSR PROTEIN CNK"/>
    <property type="match status" value="1"/>
</dbReference>
<evidence type="ECO:0000259" key="1">
    <source>
        <dbReference type="PROSITE" id="PS50106"/>
    </source>
</evidence>
<accession>A0A7T8H014</accession>
<dbReference type="InterPro" id="IPR017874">
    <property type="entry name" value="CRIC_domain"/>
</dbReference>
<feature type="domain" description="CRIC" evidence="2">
    <location>
        <begin position="1"/>
        <end position="54"/>
    </location>
</feature>
<feature type="non-terminal residue" evidence="3">
    <location>
        <position position="215"/>
    </location>
</feature>
<reference evidence="4" key="1">
    <citation type="submission" date="2021-01" db="EMBL/GenBank/DDBJ databases">
        <title>Caligus Genome Assembly.</title>
        <authorList>
            <person name="Gallardo-Escarate C."/>
        </authorList>
    </citation>
    <scope>NUCLEOTIDE SEQUENCE [LARGE SCALE GENOMIC DNA]</scope>
</reference>
<dbReference type="InterPro" id="IPR036034">
    <property type="entry name" value="PDZ_sf"/>
</dbReference>
<keyword evidence="4" id="KW-1185">Reference proteome</keyword>
<sequence>MLSVGDILDSLLVVLSWLVREPFLSEPLYQEFKNHLQTIGAELATNTQRDTFAEKPVNVILDCCDRLADLSDSLIRDCNDPLILQPASLDAAGIIFLDEEDLFERNCPNFCHVIGRSSVLQHSVKIDPGDEVIQVNYQTVVGWSRKNVLRLINENPSEVTLTLKKRPTHSTLFGQIYMKPFRIPAREKKNASYFNNLPSPRAELLVAPQIAMTEV</sequence>